<organism evidence="1 2">
    <name type="scientific">Handelsmanbacteria sp. (strain RIFCSPLOWO2_12_FULL_64_10)</name>
    <dbReference type="NCBI Taxonomy" id="1817868"/>
    <lineage>
        <taxon>Bacteria</taxon>
        <taxon>Candidatus Handelsmaniibacteriota</taxon>
    </lineage>
</organism>
<dbReference type="NCBIfam" id="TIGR04514">
    <property type="entry name" value="GWxTD_dom"/>
    <property type="match status" value="1"/>
</dbReference>
<proteinExistence type="predicted"/>
<name>A0A1F6CY87_HANXR</name>
<accession>A0A1F6CY87</accession>
<dbReference type="Proteomes" id="UP000178606">
    <property type="component" value="Unassembled WGS sequence"/>
</dbReference>
<evidence type="ECO:0008006" key="3">
    <source>
        <dbReference type="Google" id="ProtNLM"/>
    </source>
</evidence>
<reference evidence="1 2" key="1">
    <citation type="journal article" date="2016" name="Nat. Commun.">
        <title>Thousands of microbial genomes shed light on interconnected biogeochemical processes in an aquifer system.</title>
        <authorList>
            <person name="Anantharaman K."/>
            <person name="Brown C.T."/>
            <person name="Hug L.A."/>
            <person name="Sharon I."/>
            <person name="Castelle C.J."/>
            <person name="Probst A.J."/>
            <person name="Thomas B.C."/>
            <person name="Singh A."/>
            <person name="Wilkins M.J."/>
            <person name="Karaoz U."/>
            <person name="Brodie E.L."/>
            <person name="Williams K.H."/>
            <person name="Hubbard S.S."/>
            <person name="Banfield J.F."/>
        </authorList>
    </citation>
    <scope>NUCLEOTIDE SEQUENCE [LARGE SCALE GENOMIC DNA]</scope>
    <source>
        <strain evidence="2">RIFCSPLOWO2_12_FULL_64_10</strain>
    </source>
</reference>
<sequence length="662" mass="76948">MDSLLSAAADTALPFKQRLKLTEKAVYSDPSGRAMHALARLYMSEWSVTAPDNAERWLQRAIEREPENADYHVTYAELYWMWDRWSYAEVEAKRALDLDPNHVLALYWAGRYAMWQMTWYLEAERGPGDMSLRGFGEEARDAAIGYLTRALTADPDHRPSRMLLGLVYHEGGMSRELVGLFEDHLKRHPEDRDAHFFIGLGYQSQNDLEKAYRAYLQGLSRMSAPEQAFMKSIFMLTDRKTWERTHALPDSEAIRRFWAGRDPLFLTPMNERLLEHCRRVAYANLRFSDPLKGVEGWKTERGQAYIRYGQPQSRTARPAEVDLGTDLPSEAQRALAYKRMTHSMYKPRIETWTYDDFTLVFENADLRDTYRFRIAWAGGSPIYEFSTLIARIPEHYADPYRWKRYEVPCQIAQFRAERDSTRVEVYYALPGDHVTHREAGPGIRAVDLQQGLFLFDAAWDTVRKEVGEVERMPWVTYDQEDYLLTGKRLTLHPGAYYLAAEAEDRTKKSIGIFRDSLRVRRFGRDSLEVSDLLLARRIAEQEDAPVGRERFTILPNPLRRCQRSGQAVFYFEVYNLTRDASGATHYQTIYQVQALSEEDPQEKPAWTTAVSYTHRGARPWEPQRLTLDLAQEKMGPRAFRVVVTDLLSGQQAVASTRFRVMW</sequence>
<dbReference type="SUPFAM" id="SSF48452">
    <property type="entry name" value="TPR-like"/>
    <property type="match status" value="1"/>
</dbReference>
<dbReference type="AlphaFoldDB" id="A0A1F6CY87"/>
<dbReference type="InterPro" id="IPR011990">
    <property type="entry name" value="TPR-like_helical_dom_sf"/>
</dbReference>
<evidence type="ECO:0000313" key="2">
    <source>
        <dbReference type="Proteomes" id="UP000178606"/>
    </source>
</evidence>
<evidence type="ECO:0000313" key="1">
    <source>
        <dbReference type="EMBL" id="OGG54115.1"/>
    </source>
</evidence>
<dbReference type="Gene3D" id="1.25.40.10">
    <property type="entry name" value="Tetratricopeptide repeat domain"/>
    <property type="match status" value="1"/>
</dbReference>
<protein>
    <recommendedName>
        <fullName evidence="3">GWxTD domain-containing protein</fullName>
    </recommendedName>
</protein>
<comment type="caution">
    <text evidence="1">The sequence shown here is derived from an EMBL/GenBank/DDBJ whole genome shotgun (WGS) entry which is preliminary data.</text>
</comment>
<dbReference type="InterPro" id="IPR030959">
    <property type="entry name" value="GWxTD_dom"/>
</dbReference>
<gene>
    <name evidence="1" type="ORF">A3F84_09955</name>
</gene>
<dbReference type="EMBL" id="MFKF01000112">
    <property type="protein sequence ID" value="OGG54115.1"/>
    <property type="molecule type" value="Genomic_DNA"/>
</dbReference>